<sequence length="125" mass="14660">MVKLKSIGLFAVSFLTGIMTSRKLRENDKPEQPENPLFFVGTWNYRTNDSNRIHTVEIRPNFDLLLDDHLIKAKVENWDKYTISFLDSYGYHIRIKANDDRPVSIYDETENATYPILRGSYKVTK</sequence>
<dbReference type="Pfam" id="PF16110">
    <property type="entry name" value="DUF4828"/>
    <property type="match status" value="1"/>
</dbReference>
<evidence type="ECO:0000313" key="2">
    <source>
        <dbReference type="EMBL" id="SER61247.1"/>
    </source>
</evidence>
<dbReference type="EMBL" id="JQBY01000027">
    <property type="protein sequence ID" value="KRN81486.1"/>
    <property type="molecule type" value="Genomic_DNA"/>
</dbReference>
<dbReference type="GeneID" id="76044365"/>
<organism evidence="1 3">
    <name type="scientific">Pediococcus ethanolidurans</name>
    <dbReference type="NCBI Taxonomy" id="319653"/>
    <lineage>
        <taxon>Bacteria</taxon>
        <taxon>Bacillati</taxon>
        <taxon>Bacillota</taxon>
        <taxon>Bacilli</taxon>
        <taxon>Lactobacillales</taxon>
        <taxon>Lactobacillaceae</taxon>
        <taxon>Pediococcus</taxon>
    </lineage>
</organism>
<reference evidence="2 4" key="2">
    <citation type="submission" date="2016-10" db="EMBL/GenBank/DDBJ databases">
        <authorList>
            <person name="Varghese N."/>
            <person name="Submissions S."/>
        </authorList>
    </citation>
    <scope>NUCLEOTIDE SEQUENCE [LARGE SCALE GENOMIC DNA]</scope>
    <source>
        <strain evidence="2 4">CGMCC 1.3889</strain>
    </source>
</reference>
<evidence type="ECO:0000313" key="4">
    <source>
        <dbReference type="Proteomes" id="UP000182818"/>
    </source>
</evidence>
<dbReference type="AlphaFoldDB" id="A0A0R2JWJ4"/>
<name>A0A0R2JWJ4_9LACO</name>
<dbReference type="RefSeq" id="WP_057807717.1">
    <property type="nucleotide sequence ID" value="NZ_BJYP01000025.1"/>
</dbReference>
<dbReference type="STRING" id="319653.SAMN04487973_11125"/>
<reference evidence="1 3" key="1">
    <citation type="journal article" date="2015" name="Genome Announc.">
        <title>Expanding the biotechnology potential of lactobacilli through comparative genomics of 213 strains and associated genera.</title>
        <authorList>
            <person name="Sun Z."/>
            <person name="Harris H.M."/>
            <person name="McCann A."/>
            <person name="Guo C."/>
            <person name="Argimon S."/>
            <person name="Zhang W."/>
            <person name="Yang X."/>
            <person name="Jeffery I.B."/>
            <person name="Cooney J.C."/>
            <person name="Kagawa T.F."/>
            <person name="Liu W."/>
            <person name="Song Y."/>
            <person name="Salvetti E."/>
            <person name="Wrobel A."/>
            <person name="Rasinkangas P."/>
            <person name="Parkhill J."/>
            <person name="Rea M.C."/>
            <person name="O'Sullivan O."/>
            <person name="Ritari J."/>
            <person name="Douillard F.P."/>
            <person name="Paul Ross R."/>
            <person name="Yang R."/>
            <person name="Briner A.E."/>
            <person name="Felis G.E."/>
            <person name="de Vos W.M."/>
            <person name="Barrangou R."/>
            <person name="Klaenhammer T.R."/>
            <person name="Caufield P.W."/>
            <person name="Cui Y."/>
            <person name="Zhang H."/>
            <person name="O'Toole P.W."/>
        </authorList>
    </citation>
    <scope>NUCLEOTIDE SEQUENCE [LARGE SCALE GENOMIC DNA]</scope>
    <source>
        <strain evidence="1 3">DSM 22301</strain>
    </source>
</reference>
<evidence type="ECO:0008006" key="5">
    <source>
        <dbReference type="Google" id="ProtNLM"/>
    </source>
</evidence>
<accession>A0A0R2JWJ4</accession>
<dbReference type="OrthoDB" id="2246468at2"/>
<protein>
    <recommendedName>
        <fullName evidence="5">DUF4828 domain-containing protein</fullName>
    </recommendedName>
</protein>
<dbReference type="PATRIC" id="fig|319653.3.peg.1195"/>
<gene>
    <name evidence="1" type="ORF">IV87_GL001180</name>
    <name evidence="2" type="ORF">SAMN04487973_11125</name>
</gene>
<keyword evidence="4" id="KW-1185">Reference proteome</keyword>
<dbReference type="Proteomes" id="UP000182818">
    <property type="component" value="Unassembled WGS sequence"/>
</dbReference>
<proteinExistence type="predicted"/>
<evidence type="ECO:0000313" key="1">
    <source>
        <dbReference type="EMBL" id="KRN81486.1"/>
    </source>
</evidence>
<comment type="caution">
    <text evidence="1">The sequence shown here is derived from an EMBL/GenBank/DDBJ whole genome shotgun (WGS) entry which is preliminary data.</text>
</comment>
<dbReference type="EMBL" id="FOGK01000011">
    <property type="protein sequence ID" value="SER61247.1"/>
    <property type="molecule type" value="Genomic_DNA"/>
</dbReference>
<dbReference type="Proteomes" id="UP000051749">
    <property type="component" value="Unassembled WGS sequence"/>
</dbReference>
<evidence type="ECO:0000313" key="3">
    <source>
        <dbReference type="Proteomes" id="UP000051749"/>
    </source>
</evidence>
<dbReference type="InterPro" id="IPR032254">
    <property type="entry name" value="DUF4828"/>
</dbReference>